<dbReference type="InParanoid" id="A0A1X7UJX7"/>
<sequence>MAVNLAPKNKGRISAGVSTFITKDTKAGSVGRKGGVEFEGVLRKSFKCCGPRPSGPPADPAGKDRIACATRSGVMEECLMLEEREEKRRVGVTEDEYPLG</sequence>
<protein>
    <submittedName>
        <fullName evidence="1">Uncharacterized protein</fullName>
    </submittedName>
</protein>
<proteinExistence type="predicted"/>
<evidence type="ECO:0000313" key="1">
    <source>
        <dbReference type="EnsemblMetazoa" id="Aqu2.1.28053_001"/>
    </source>
</evidence>
<organism evidence="1">
    <name type="scientific">Amphimedon queenslandica</name>
    <name type="common">Sponge</name>
    <dbReference type="NCBI Taxonomy" id="400682"/>
    <lineage>
        <taxon>Eukaryota</taxon>
        <taxon>Metazoa</taxon>
        <taxon>Porifera</taxon>
        <taxon>Demospongiae</taxon>
        <taxon>Heteroscleromorpha</taxon>
        <taxon>Haplosclerida</taxon>
        <taxon>Niphatidae</taxon>
        <taxon>Amphimedon</taxon>
    </lineage>
</organism>
<dbReference type="EnsemblMetazoa" id="Aqu2.1.28053_001">
    <property type="protein sequence ID" value="Aqu2.1.28053_001"/>
    <property type="gene ID" value="Aqu2.1.28053"/>
</dbReference>
<name>A0A1X7UJX7_AMPQE</name>
<reference evidence="1" key="1">
    <citation type="submission" date="2017-05" db="UniProtKB">
        <authorList>
            <consortium name="EnsemblMetazoa"/>
        </authorList>
    </citation>
    <scope>IDENTIFICATION</scope>
</reference>
<dbReference type="AlphaFoldDB" id="A0A1X7UJX7"/>
<accession>A0A1X7UJX7</accession>